<feature type="domain" description="Major facilitator superfamily (MFS) profile" evidence="7">
    <location>
        <begin position="1"/>
        <end position="311"/>
    </location>
</feature>
<dbReference type="InterPro" id="IPR036259">
    <property type="entry name" value="MFS_trans_sf"/>
</dbReference>
<proteinExistence type="predicted"/>
<evidence type="ECO:0000256" key="1">
    <source>
        <dbReference type="ARBA" id="ARBA00004141"/>
    </source>
</evidence>
<evidence type="ECO:0000313" key="8">
    <source>
        <dbReference type="EMBL" id="KKK66701.1"/>
    </source>
</evidence>
<dbReference type="SUPFAM" id="SSF103473">
    <property type="entry name" value="MFS general substrate transporter"/>
    <property type="match status" value="1"/>
</dbReference>
<feature type="transmembrane region" description="Helical" evidence="6">
    <location>
        <begin position="229"/>
        <end position="248"/>
    </location>
</feature>
<dbReference type="PANTHER" id="PTHR23505">
    <property type="entry name" value="SPINSTER"/>
    <property type="match status" value="1"/>
</dbReference>
<gene>
    <name evidence="8" type="ORF">LCGC14_2961450</name>
</gene>
<protein>
    <recommendedName>
        <fullName evidence="7">Major facilitator superfamily (MFS) profile domain-containing protein</fullName>
    </recommendedName>
</protein>
<dbReference type="EMBL" id="LAZR01059956">
    <property type="protein sequence ID" value="KKK66701.1"/>
    <property type="molecule type" value="Genomic_DNA"/>
</dbReference>
<evidence type="ECO:0000256" key="4">
    <source>
        <dbReference type="ARBA" id="ARBA00022989"/>
    </source>
</evidence>
<keyword evidence="4 6" id="KW-1133">Transmembrane helix</keyword>
<feature type="transmembrane region" description="Helical" evidence="6">
    <location>
        <begin position="162"/>
        <end position="182"/>
    </location>
</feature>
<dbReference type="Pfam" id="PF07690">
    <property type="entry name" value="MFS_1"/>
    <property type="match status" value="1"/>
</dbReference>
<dbReference type="InterPro" id="IPR011701">
    <property type="entry name" value="MFS"/>
</dbReference>
<dbReference type="AlphaFoldDB" id="A0A0F9A3E4"/>
<dbReference type="GO" id="GO:0022857">
    <property type="term" value="F:transmembrane transporter activity"/>
    <property type="evidence" value="ECO:0007669"/>
    <property type="project" value="InterPro"/>
</dbReference>
<feature type="non-terminal residue" evidence="8">
    <location>
        <position position="1"/>
    </location>
</feature>
<evidence type="ECO:0000259" key="7">
    <source>
        <dbReference type="PROSITE" id="PS50850"/>
    </source>
</evidence>
<accession>A0A0F9A3E4</accession>
<evidence type="ECO:0000256" key="3">
    <source>
        <dbReference type="ARBA" id="ARBA00022692"/>
    </source>
</evidence>
<feature type="transmembrane region" description="Helical" evidence="6">
    <location>
        <begin position="20"/>
        <end position="43"/>
    </location>
</feature>
<dbReference type="PANTHER" id="PTHR23505:SF79">
    <property type="entry name" value="PROTEIN SPINSTER"/>
    <property type="match status" value="1"/>
</dbReference>
<comment type="subcellular location">
    <subcellularLocation>
        <location evidence="1">Membrane</location>
        <topology evidence="1">Multi-pass membrane protein</topology>
    </subcellularLocation>
</comment>
<dbReference type="PROSITE" id="PS50850">
    <property type="entry name" value="MFS"/>
    <property type="match status" value="1"/>
</dbReference>
<keyword evidence="2" id="KW-0813">Transport</keyword>
<feature type="transmembrane region" description="Helical" evidence="6">
    <location>
        <begin position="194"/>
        <end position="217"/>
    </location>
</feature>
<keyword evidence="5 6" id="KW-0472">Membrane</keyword>
<feature type="transmembrane region" description="Helical" evidence="6">
    <location>
        <begin position="254"/>
        <end position="277"/>
    </location>
</feature>
<dbReference type="CDD" id="cd17328">
    <property type="entry name" value="MFS_spinster_like"/>
    <property type="match status" value="1"/>
</dbReference>
<feature type="transmembrane region" description="Helical" evidence="6">
    <location>
        <begin position="98"/>
        <end position="119"/>
    </location>
</feature>
<feature type="transmembrane region" description="Helical" evidence="6">
    <location>
        <begin position="55"/>
        <end position="78"/>
    </location>
</feature>
<evidence type="ECO:0000256" key="5">
    <source>
        <dbReference type="ARBA" id="ARBA00023136"/>
    </source>
</evidence>
<comment type="caution">
    <text evidence="8">The sequence shown here is derived from an EMBL/GenBank/DDBJ whole genome shotgun (WGS) entry which is preliminary data.</text>
</comment>
<organism evidence="8">
    <name type="scientific">marine sediment metagenome</name>
    <dbReference type="NCBI Taxonomy" id="412755"/>
    <lineage>
        <taxon>unclassified sequences</taxon>
        <taxon>metagenomes</taxon>
        <taxon>ecological metagenomes</taxon>
    </lineage>
</organism>
<reference evidence="8" key="1">
    <citation type="journal article" date="2015" name="Nature">
        <title>Complex archaea that bridge the gap between prokaryotes and eukaryotes.</title>
        <authorList>
            <person name="Spang A."/>
            <person name="Saw J.H."/>
            <person name="Jorgensen S.L."/>
            <person name="Zaremba-Niedzwiedzka K."/>
            <person name="Martijn J."/>
            <person name="Lind A.E."/>
            <person name="van Eijk R."/>
            <person name="Schleper C."/>
            <person name="Guy L."/>
            <person name="Ettema T.J."/>
        </authorList>
    </citation>
    <scope>NUCLEOTIDE SEQUENCE</scope>
</reference>
<keyword evidence="3 6" id="KW-0812">Transmembrane</keyword>
<feature type="transmembrane region" description="Helical" evidence="6">
    <location>
        <begin position="289"/>
        <end position="308"/>
    </location>
</feature>
<dbReference type="InterPro" id="IPR020846">
    <property type="entry name" value="MFS_dom"/>
</dbReference>
<evidence type="ECO:0000256" key="6">
    <source>
        <dbReference type="SAM" id="Phobius"/>
    </source>
</evidence>
<dbReference type="InterPro" id="IPR044770">
    <property type="entry name" value="MFS_spinster-like"/>
</dbReference>
<dbReference type="GO" id="GO:0016020">
    <property type="term" value="C:membrane"/>
    <property type="evidence" value="ECO:0007669"/>
    <property type="project" value="UniProtKB-SubCell"/>
</dbReference>
<sequence>GLFFWSLMTAGCGLANHYWHFLLLRMGVGVGEATLSPAAYSLISDSFPRHKLATAISVYSMGIYLGTGLSYMIGGLVVRWIGAEPYLTVPLIGEMRSWQIVFLALGLPGLALTLIFVTVKEPVRRGVRRVTTEYGEKLSRVSLAEVSAYLARNWKTLACHNVGFALLSFSSYGTTAWIPAFFHRTHGWEAANVGVIYGAIVAVFGTSGIVFGGWLADRLARSGLTTSKMVVGLLAAIVWVVTGIAYPLVPSGAIAMMLLAPTVFAVAMPFGVAPAAIQEMMPNTMRGQASAIYLFVVNLIGLGLGPPWSPG</sequence>
<name>A0A0F9A3E4_9ZZZZ</name>
<evidence type="ECO:0000256" key="2">
    <source>
        <dbReference type="ARBA" id="ARBA00022448"/>
    </source>
</evidence>
<dbReference type="Gene3D" id="1.20.1250.20">
    <property type="entry name" value="MFS general substrate transporter like domains"/>
    <property type="match status" value="1"/>
</dbReference>